<proteinExistence type="predicted"/>
<evidence type="ECO:0000313" key="3">
    <source>
        <dbReference type="Proteomes" id="UP000578697"/>
    </source>
</evidence>
<protein>
    <submittedName>
        <fullName evidence="1">Uncharacterized protein</fullName>
    </submittedName>
</protein>
<sequence>MIRKSFLWAALSAGVVLLCFSVFSCKRQSSASRFTKNNGPTVDSVLDSIVSEPAAQTSVSDTAEKIDRNEEDLKQRWKESFLADERKIDLDLTTMDSNMVYSEVYKMLIYPEDYIGKIVKMRGQFSSYHDEYSGNTYFACIIQDALACCSSGLEFSLKDNSYEYPKDFPVEGENITVIGRFSTYLDDDIQYLSLSDSVFM</sequence>
<reference evidence="2 4" key="1">
    <citation type="submission" date="2018-08" db="EMBL/GenBank/DDBJ databases">
        <title>The first complete genome of Treponema rectale (CHPAT), a commensal spirochete of the bovine rectum.</title>
        <authorList>
            <person name="Staton G.J."/>
            <person name="Clegg S.R."/>
            <person name="Carter S.D."/>
            <person name="Radford A.D."/>
            <person name="Darby A."/>
            <person name="Hall N."/>
            <person name="Birtles R.J."/>
            <person name="Evans N.J."/>
        </authorList>
    </citation>
    <scope>NUCLEOTIDE SEQUENCE [LARGE SCALE GENOMIC DNA]</scope>
    <source>
        <strain evidence="2 4">CHPA</strain>
    </source>
</reference>
<keyword evidence="3" id="KW-1185">Reference proteome</keyword>
<name>A0A840SEC7_9SPIR</name>
<organism evidence="1 3">
    <name type="scientific">Treponema rectale</name>
    <dbReference type="NCBI Taxonomy" id="744512"/>
    <lineage>
        <taxon>Bacteria</taxon>
        <taxon>Pseudomonadati</taxon>
        <taxon>Spirochaetota</taxon>
        <taxon>Spirochaetia</taxon>
        <taxon>Spirochaetales</taxon>
        <taxon>Treponemataceae</taxon>
        <taxon>Treponema</taxon>
    </lineage>
</organism>
<evidence type="ECO:0000313" key="4">
    <source>
        <dbReference type="Proteomes" id="UP000593591"/>
    </source>
</evidence>
<dbReference type="EMBL" id="JACHFR010000002">
    <property type="protein sequence ID" value="MBB5219090.1"/>
    <property type="molecule type" value="Genomic_DNA"/>
</dbReference>
<gene>
    <name evidence="2" type="ORF">DYE49_11340</name>
    <name evidence="1" type="ORF">HNP77_001459</name>
</gene>
<dbReference type="AlphaFoldDB" id="A0A840SEC7"/>
<evidence type="ECO:0000313" key="2">
    <source>
        <dbReference type="EMBL" id="QOS41008.1"/>
    </source>
</evidence>
<dbReference type="EMBL" id="CP031517">
    <property type="protein sequence ID" value="QOS41008.1"/>
    <property type="molecule type" value="Genomic_DNA"/>
</dbReference>
<accession>A0A840SEC7</accession>
<evidence type="ECO:0000313" key="1">
    <source>
        <dbReference type="EMBL" id="MBB5219090.1"/>
    </source>
</evidence>
<dbReference type="PROSITE" id="PS51257">
    <property type="entry name" value="PROKAR_LIPOPROTEIN"/>
    <property type="match status" value="1"/>
</dbReference>
<dbReference type="KEGG" id="trc:DYE49_11340"/>
<dbReference type="Proteomes" id="UP000578697">
    <property type="component" value="Unassembled WGS sequence"/>
</dbReference>
<dbReference type="RefSeq" id="WP_184652518.1">
    <property type="nucleotide sequence ID" value="NZ_JACHFR010000002.1"/>
</dbReference>
<dbReference type="Proteomes" id="UP000593591">
    <property type="component" value="Chromosome"/>
</dbReference>
<reference evidence="1 3" key="2">
    <citation type="submission" date="2020-08" db="EMBL/GenBank/DDBJ databases">
        <title>Genomic Encyclopedia of Type Strains, Phase IV (KMG-IV): sequencing the most valuable type-strain genomes for metagenomic binning, comparative biology and taxonomic classification.</title>
        <authorList>
            <person name="Goeker M."/>
        </authorList>
    </citation>
    <scope>NUCLEOTIDE SEQUENCE [LARGE SCALE GENOMIC DNA]</scope>
    <source>
        <strain evidence="1 3">DSM 103679</strain>
    </source>
</reference>